<dbReference type="EMBL" id="JAAYEE010000097">
    <property type="protein sequence ID" value="NLW34952.1"/>
    <property type="molecule type" value="Genomic_DNA"/>
</dbReference>
<dbReference type="SUPFAM" id="SSF51735">
    <property type="entry name" value="NAD(P)-binding Rossmann-fold domains"/>
    <property type="match status" value="1"/>
</dbReference>
<reference evidence="1" key="1">
    <citation type="journal article" date="2020" name="Biotechnol. Biofuels">
        <title>New insights from the biogas microbiome by comprehensive genome-resolved metagenomics of nearly 1600 species originating from multiple anaerobic digesters.</title>
        <authorList>
            <person name="Campanaro S."/>
            <person name="Treu L."/>
            <person name="Rodriguez-R L.M."/>
            <person name="Kovalovszki A."/>
            <person name="Ziels R.M."/>
            <person name="Maus I."/>
            <person name="Zhu X."/>
            <person name="Kougias P.G."/>
            <person name="Basile A."/>
            <person name="Luo G."/>
            <person name="Schluter A."/>
            <person name="Konstantinidis K.T."/>
            <person name="Angelidaki I."/>
        </authorList>
    </citation>
    <scope>NUCLEOTIDE SEQUENCE</scope>
    <source>
        <strain evidence="1">AS06rmzACSIP_7</strain>
    </source>
</reference>
<protein>
    <submittedName>
        <fullName evidence="1">EF2563 family selenium-dependent molybdenum hydroxylase system protein</fullName>
    </submittedName>
</protein>
<dbReference type="Proteomes" id="UP000777265">
    <property type="component" value="Unassembled WGS sequence"/>
</dbReference>
<reference evidence="1" key="2">
    <citation type="submission" date="2020-01" db="EMBL/GenBank/DDBJ databases">
        <authorList>
            <person name="Campanaro S."/>
        </authorList>
    </citation>
    <scope>NUCLEOTIDE SEQUENCE</scope>
    <source>
        <strain evidence="1">AS06rmzACSIP_7</strain>
    </source>
</reference>
<accession>A0A971S175</accession>
<proteinExistence type="predicted"/>
<dbReference type="NCBIfam" id="TIGR03309">
    <property type="entry name" value="matur_yqeB"/>
    <property type="match status" value="1"/>
</dbReference>
<evidence type="ECO:0000313" key="1">
    <source>
        <dbReference type="EMBL" id="NLW34952.1"/>
    </source>
</evidence>
<dbReference type="InterPro" id="IPR017695">
    <property type="entry name" value="Se-dep_Mo_hydrolase_YqeB"/>
</dbReference>
<dbReference type="AlphaFoldDB" id="A0A971S175"/>
<gene>
    <name evidence="1" type="ORF">GXY80_05640</name>
</gene>
<evidence type="ECO:0000313" key="2">
    <source>
        <dbReference type="Proteomes" id="UP000777265"/>
    </source>
</evidence>
<name>A0A971S175_9BACT</name>
<organism evidence="1 2">
    <name type="scientific">Syntrophorhabdus aromaticivorans</name>
    <dbReference type="NCBI Taxonomy" id="328301"/>
    <lineage>
        <taxon>Bacteria</taxon>
        <taxon>Pseudomonadati</taxon>
        <taxon>Thermodesulfobacteriota</taxon>
        <taxon>Syntrophorhabdia</taxon>
        <taxon>Syntrophorhabdales</taxon>
        <taxon>Syntrophorhabdaceae</taxon>
        <taxon>Syntrophorhabdus</taxon>
    </lineage>
</organism>
<comment type="caution">
    <text evidence="1">The sequence shown here is derived from an EMBL/GenBank/DDBJ whole genome shotgun (WGS) entry which is preliminary data.</text>
</comment>
<dbReference type="InterPro" id="IPR036291">
    <property type="entry name" value="NAD(P)-bd_dom_sf"/>
</dbReference>
<sequence>MACRTREGADKAQETKKKGRKLPGLTVVIKGAGEMATGVAQRLYMANIRHIVMTEISHPITVRRAVAFSEVVYKGRMTVEGVEAEHVSSIEEVYGTWQRGKIAVIVDPEWQAVEILRPDVVVDVIMAKRNLGTRKDEAPLVIGVGPGFTAPSDVHFVVESNRGHYLGRVIPEGSAEAHTGIPGPTLGYTTERVLRSPHEGIVRHVKKLGDSVIKGETVLYVGETPIYAPIDGMLRGLIREIEVPSNEKIGDIDPRNEKDYVDTITEKARAIGGGVLEAILRVYNVESI</sequence>